<comment type="caution">
    <text evidence="2">The sequence shown here is derived from an EMBL/GenBank/DDBJ whole genome shotgun (WGS) entry which is preliminary data.</text>
</comment>
<evidence type="ECO:0000256" key="1">
    <source>
        <dbReference type="SAM" id="MobiDB-lite"/>
    </source>
</evidence>
<dbReference type="EMBL" id="JAINUF010000007">
    <property type="protein sequence ID" value="KAJ8353987.1"/>
    <property type="molecule type" value="Genomic_DNA"/>
</dbReference>
<proteinExistence type="predicted"/>
<feature type="region of interest" description="Disordered" evidence="1">
    <location>
        <begin position="54"/>
        <end position="94"/>
    </location>
</feature>
<dbReference type="Proteomes" id="UP001152622">
    <property type="component" value="Chromosome 7"/>
</dbReference>
<accession>A0A9Q1IUH1</accession>
<sequence length="94" mass="9851">MIDGLGEPLSYREEEVEEEAGTGVIWHANPCRALNGSRPRAINRSAAVPLPGRALLRRAGPPNGRSAAVLEGAGGHRVPASDPALSKPRRGGHD</sequence>
<evidence type="ECO:0000313" key="3">
    <source>
        <dbReference type="Proteomes" id="UP001152622"/>
    </source>
</evidence>
<evidence type="ECO:0000313" key="2">
    <source>
        <dbReference type="EMBL" id="KAJ8353987.1"/>
    </source>
</evidence>
<keyword evidence="3" id="KW-1185">Reference proteome</keyword>
<name>A0A9Q1IUH1_SYNKA</name>
<protein>
    <submittedName>
        <fullName evidence="2">Uncharacterized protein</fullName>
    </submittedName>
</protein>
<gene>
    <name evidence="2" type="ORF">SKAU_G00215540</name>
</gene>
<dbReference type="AlphaFoldDB" id="A0A9Q1IUH1"/>
<reference evidence="2" key="1">
    <citation type="journal article" date="2023" name="Science">
        <title>Genome structures resolve the early diversification of teleost fishes.</title>
        <authorList>
            <person name="Parey E."/>
            <person name="Louis A."/>
            <person name="Montfort J."/>
            <person name="Bouchez O."/>
            <person name="Roques C."/>
            <person name="Iampietro C."/>
            <person name="Lluch J."/>
            <person name="Castinel A."/>
            <person name="Donnadieu C."/>
            <person name="Desvignes T."/>
            <person name="Floi Bucao C."/>
            <person name="Jouanno E."/>
            <person name="Wen M."/>
            <person name="Mejri S."/>
            <person name="Dirks R."/>
            <person name="Jansen H."/>
            <person name="Henkel C."/>
            <person name="Chen W.J."/>
            <person name="Zahm M."/>
            <person name="Cabau C."/>
            <person name="Klopp C."/>
            <person name="Thompson A.W."/>
            <person name="Robinson-Rechavi M."/>
            <person name="Braasch I."/>
            <person name="Lecointre G."/>
            <person name="Bobe J."/>
            <person name="Postlethwait J.H."/>
            <person name="Berthelot C."/>
            <person name="Roest Crollius H."/>
            <person name="Guiguen Y."/>
        </authorList>
    </citation>
    <scope>NUCLEOTIDE SEQUENCE</scope>
    <source>
        <strain evidence="2">WJC10195</strain>
    </source>
</reference>
<organism evidence="2 3">
    <name type="scientific">Synaphobranchus kaupii</name>
    <name type="common">Kaup's arrowtooth eel</name>
    <dbReference type="NCBI Taxonomy" id="118154"/>
    <lineage>
        <taxon>Eukaryota</taxon>
        <taxon>Metazoa</taxon>
        <taxon>Chordata</taxon>
        <taxon>Craniata</taxon>
        <taxon>Vertebrata</taxon>
        <taxon>Euteleostomi</taxon>
        <taxon>Actinopterygii</taxon>
        <taxon>Neopterygii</taxon>
        <taxon>Teleostei</taxon>
        <taxon>Anguilliformes</taxon>
        <taxon>Synaphobranchidae</taxon>
        <taxon>Synaphobranchus</taxon>
    </lineage>
</organism>
<feature type="region of interest" description="Disordered" evidence="1">
    <location>
        <begin position="1"/>
        <end position="20"/>
    </location>
</feature>